<dbReference type="RefSeq" id="WP_074204331.1">
    <property type="nucleotide sequence ID" value="NZ_FSQW01000001.1"/>
</dbReference>
<dbReference type="InterPro" id="IPR036942">
    <property type="entry name" value="Beta-barrel_TonB_sf"/>
</dbReference>
<evidence type="ECO:0000259" key="14">
    <source>
        <dbReference type="Pfam" id="PF00593"/>
    </source>
</evidence>
<keyword evidence="10 11" id="KW-0998">Cell outer membrane</keyword>
<evidence type="ECO:0000256" key="8">
    <source>
        <dbReference type="ARBA" id="ARBA00023077"/>
    </source>
</evidence>
<evidence type="ECO:0000256" key="9">
    <source>
        <dbReference type="ARBA" id="ARBA00023136"/>
    </source>
</evidence>
<feature type="chain" id="PRO_5012432797" evidence="13">
    <location>
        <begin position="28"/>
        <end position="786"/>
    </location>
</feature>
<dbReference type="EMBL" id="FSQW01000001">
    <property type="protein sequence ID" value="SIN64605.1"/>
    <property type="molecule type" value="Genomic_DNA"/>
</dbReference>
<evidence type="ECO:0000256" key="11">
    <source>
        <dbReference type="PROSITE-ProRule" id="PRU01360"/>
    </source>
</evidence>
<keyword evidence="7" id="KW-0406">Ion transport</keyword>
<keyword evidence="6" id="KW-0408">Iron</keyword>
<gene>
    <name evidence="16" type="ORF">SAMN02745824_1414</name>
</gene>
<evidence type="ECO:0000256" key="4">
    <source>
        <dbReference type="ARBA" id="ARBA00022496"/>
    </source>
</evidence>
<dbReference type="GO" id="GO:0009279">
    <property type="term" value="C:cell outer membrane"/>
    <property type="evidence" value="ECO:0007669"/>
    <property type="project" value="UniProtKB-SubCell"/>
</dbReference>
<evidence type="ECO:0000259" key="15">
    <source>
        <dbReference type="Pfam" id="PF07715"/>
    </source>
</evidence>
<feature type="signal peptide" evidence="13">
    <location>
        <begin position="1"/>
        <end position="27"/>
    </location>
</feature>
<dbReference type="InterPro" id="IPR039426">
    <property type="entry name" value="TonB-dep_rcpt-like"/>
</dbReference>
<dbReference type="InterPro" id="IPR012910">
    <property type="entry name" value="Plug_dom"/>
</dbReference>
<comment type="similarity">
    <text evidence="11 12">Belongs to the TonB-dependent receptor family.</text>
</comment>
<dbReference type="PANTHER" id="PTHR32552">
    <property type="entry name" value="FERRICHROME IRON RECEPTOR-RELATED"/>
    <property type="match status" value="1"/>
</dbReference>
<dbReference type="Pfam" id="PF00593">
    <property type="entry name" value="TonB_dep_Rec_b-barrel"/>
    <property type="match status" value="1"/>
</dbReference>
<dbReference type="InterPro" id="IPR000531">
    <property type="entry name" value="Beta-barrel_TonB"/>
</dbReference>
<evidence type="ECO:0000256" key="12">
    <source>
        <dbReference type="RuleBase" id="RU003357"/>
    </source>
</evidence>
<evidence type="ECO:0000313" key="17">
    <source>
        <dbReference type="Proteomes" id="UP000185192"/>
    </source>
</evidence>
<evidence type="ECO:0000256" key="6">
    <source>
        <dbReference type="ARBA" id="ARBA00023004"/>
    </source>
</evidence>
<evidence type="ECO:0000256" key="3">
    <source>
        <dbReference type="ARBA" id="ARBA00022452"/>
    </source>
</evidence>
<dbReference type="AlphaFoldDB" id="A0A1N6D1E5"/>
<feature type="domain" description="TonB-dependent receptor-like beta-barrel" evidence="14">
    <location>
        <begin position="298"/>
        <end position="749"/>
    </location>
</feature>
<dbReference type="STRING" id="1123272.SAMN02745824_1414"/>
<dbReference type="PANTHER" id="PTHR32552:SF81">
    <property type="entry name" value="TONB-DEPENDENT OUTER MEMBRANE RECEPTOR"/>
    <property type="match status" value="1"/>
</dbReference>
<accession>A0A1N6D1E5</accession>
<evidence type="ECO:0000256" key="1">
    <source>
        <dbReference type="ARBA" id="ARBA00004571"/>
    </source>
</evidence>
<feature type="domain" description="TonB-dependent receptor plug" evidence="15">
    <location>
        <begin position="54"/>
        <end position="162"/>
    </location>
</feature>
<dbReference type="Pfam" id="PF07715">
    <property type="entry name" value="Plug"/>
    <property type="match status" value="1"/>
</dbReference>
<evidence type="ECO:0000256" key="13">
    <source>
        <dbReference type="SAM" id="SignalP"/>
    </source>
</evidence>
<keyword evidence="5 11" id="KW-0812">Transmembrane</keyword>
<dbReference type="Proteomes" id="UP000185192">
    <property type="component" value="Unassembled WGS sequence"/>
</dbReference>
<dbReference type="OrthoDB" id="9760333at2"/>
<keyword evidence="4" id="KW-0410">Iron transport</keyword>
<keyword evidence="3 11" id="KW-1134">Transmembrane beta strand</keyword>
<name>A0A1N6D1E5_9SPHN</name>
<keyword evidence="13" id="KW-0732">Signal</keyword>
<evidence type="ECO:0000256" key="5">
    <source>
        <dbReference type="ARBA" id="ARBA00022692"/>
    </source>
</evidence>
<comment type="subcellular location">
    <subcellularLocation>
        <location evidence="1 11">Cell outer membrane</location>
        <topology evidence="1 11">Multi-pass membrane protein</topology>
    </subcellularLocation>
</comment>
<protein>
    <submittedName>
        <fullName evidence="16">Outer membrane receptor proteins, mostly Fe transport</fullName>
    </submittedName>
</protein>
<keyword evidence="17" id="KW-1185">Reference proteome</keyword>
<keyword evidence="8 12" id="KW-0798">TonB box</keyword>
<evidence type="ECO:0000313" key="16">
    <source>
        <dbReference type="EMBL" id="SIN64605.1"/>
    </source>
</evidence>
<dbReference type="SUPFAM" id="SSF56935">
    <property type="entry name" value="Porins"/>
    <property type="match status" value="1"/>
</dbReference>
<keyword evidence="9 11" id="KW-0472">Membrane</keyword>
<sequence>MRRKQAVRFCSSISTVALMLAAQPVLAQVAEGDAADADDSNIIVVTATKREQTLQEVPVAVTVTDALTIERAGITDLTSLQSVVPSLQVRTRQNAVATNFFIRGFGNGANADGIEPSVGVFIDGVYRSRSGAAISDLPNIQRVEVLRGPQSTLFGKNASAGVVSVVTKEPEYQFGGSAEISYGNFDLIRGKAYVNVPIADDLAALAISGSFNQRDGYIRNLFNDTDLNNVDRWAIQGDLLIEPADNVKLRLKADYDEIDEVCCMGLNIEPGVGGLLIPAIGGSIVPADPFSYTAFADVQPGQEISNLGISLKADVDFDTFALTSITSYRRNESFTSVDTDFSSAAVFGVSPSDREYKTFTQELRLTSNTDGFLDWMIGGFYFHETIDIESQVIFGPDGRAFFDTLLAGVSPTILSDVETALALPVGTFFANGTGSFESFDQSNDSFSIFGQLDFNITDELTVTAGANYTYDKKRVELMSRLPLDPFSNTDLSPLFAQPQPLPAFAGFLQGLQAAFLPGLIAIPNANETGRSSDDKITWTARVAYEITPEFNVYASVATGFKATSWSLSRDTRPGTRFATPEDVIVYEVGAKADLGSLVVNFAAFDQTIEDFQSTVFTGTGFAFLNADEQSVKGFELDATIRPADPFVFTFAYTYLDPLFDSFPNFAAGVDLSGTRPAGIPSHTISASATYNHEFANGWKGFLRTDYQHESRVRVENNTGAISRTVNEVNVAAGLEFGNGLSVNFWGRNIFDDEYITGAFPVAVQDGTIAGYPNQPATYGGTIRFEF</sequence>
<dbReference type="Gene3D" id="2.40.170.20">
    <property type="entry name" value="TonB-dependent receptor, beta-barrel domain"/>
    <property type="match status" value="1"/>
</dbReference>
<organism evidence="16 17">
    <name type="scientific">Parasphingorhabdus marina DSM 22363</name>
    <dbReference type="NCBI Taxonomy" id="1123272"/>
    <lineage>
        <taxon>Bacteria</taxon>
        <taxon>Pseudomonadati</taxon>
        <taxon>Pseudomonadota</taxon>
        <taxon>Alphaproteobacteria</taxon>
        <taxon>Sphingomonadales</taxon>
        <taxon>Sphingomonadaceae</taxon>
        <taxon>Parasphingorhabdus</taxon>
    </lineage>
</organism>
<dbReference type="GO" id="GO:0006826">
    <property type="term" value="P:iron ion transport"/>
    <property type="evidence" value="ECO:0007669"/>
    <property type="project" value="UniProtKB-KW"/>
</dbReference>
<reference evidence="17" key="1">
    <citation type="submission" date="2016-11" db="EMBL/GenBank/DDBJ databases">
        <authorList>
            <person name="Varghese N."/>
            <person name="Submissions S."/>
        </authorList>
    </citation>
    <scope>NUCLEOTIDE SEQUENCE [LARGE SCALE GENOMIC DNA]</scope>
    <source>
        <strain evidence="17">DSM 22363</strain>
    </source>
</reference>
<evidence type="ECO:0000256" key="2">
    <source>
        <dbReference type="ARBA" id="ARBA00022448"/>
    </source>
</evidence>
<evidence type="ECO:0000256" key="7">
    <source>
        <dbReference type="ARBA" id="ARBA00023065"/>
    </source>
</evidence>
<dbReference type="PROSITE" id="PS52016">
    <property type="entry name" value="TONB_DEPENDENT_REC_3"/>
    <property type="match status" value="1"/>
</dbReference>
<keyword evidence="2 11" id="KW-0813">Transport</keyword>
<proteinExistence type="inferred from homology"/>
<keyword evidence="16" id="KW-0675">Receptor</keyword>
<evidence type="ECO:0000256" key="10">
    <source>
        <dbReference type="ARBA" id="ARBA00023237"/>
    </source>
</evidence>